<protein>
    <submittedName>
        <fullName evidence="1">Uncharacterized protein</fullName>
    </submittedName>
</protein>
<dbReference type="AlphaFoldDB" id="A0A1F7WHS6"/>
<reference evidence="1 2" key="1">
    <citation type="journal article" date="2016" name="Nat. Commun.">
        <title>Thousands of microbial genomes shed light on interconnected biogeochemical processes in an aquifer system.</title>
        <authorList>
            <person name="Anantharaman K."/>
            <person name="Brown C.T."/>
            <person name="Hug L.A."/>
            <person name="Sharon I."/>
            <person name="Castelle C.J."/>
            <person name="Probst A.J."/>
            <person name="Thomas B.C."/>
            <person name="Singh A."/>
            <person name="Wilkins M.J."/>
            <person name="Karaoz U."/>
            <person name="Brodie E.L."/>
            <person name="Williams K.H."/>
            <person name="Hubbard S.S."/>
            <person name="Banfield J.F."/>
        </authorList>
    </citation>
    <scope>NUCLEOTIDE SEQUENCE [LARGE SCALE GENOMIC DNA]</scope>
</reference>
<evidence type="ECO:0000313" key="2">
    <source>
        <dbReference type="Proteomes" id="UP000176198"/>
    </source>
</evidence>
<comment type="caution">
    <text evidence="1">The sequence shown here is derived from an EMBL/GenBank/DDBJ whole genome shotgun (WGS) entry which is preliminary data.</text>
</comment>
<gene>
    <name evidence="1" type="ORF">A2115_03725</name>
</gene>
<sequence>MKEQGSGEKLHGLANKLKGMGLDTLRRHRDLYNQEILNRELQENYVDYKVFVKRHTLPECKLEEVFIGYEPTGFADIDGFLHSAEVVRLQCTTHGGTSRKYWGTIR</sequence>
<organism evidence="1 2">
    <name type="scientific">Candidatus Woesebacteria bacterium GWA1_41_8</name>
    <dbReference type="NCBI Taxonomy" id="1802471"/>
    <lineage>
        <taxon>Bacteria</taxon>
        <taxon>Candidatus Woeseibacteriota</taxon>
    </lineage>
</organism>
<dbReference type="EMBL" id="MGFJ01000035">
    <property type="protein sequence ID" value="OGM01939.1"/>
    <property type="molecule type" value="Genomic_DNA"/>
</dbReference>
<dbReference type="STRING" id="1802471.A2115_03725"/>
<evidence type="ECO:0000313" key="1">
    <source>
        <dbReference type="EMBL" id="OGM01939.1"/>
    </source>
</evidence>
<accession>A0A1F7WHS6</accession>
<name>A0A1F7WHS6_9BACT</name>
<dbReference type="Proteomes" id="UP000176198">
    <property type="component" value="Unassembled WGS sequence"/>
</dbReference>
<proteinExistence type="predicted"/>